<dbReference type="PANTHER" id="PTHR13315">
    <property type="entry name" value="METALLO PHOSPHOESTERASE RELATED"/>
    <property type="match status" value="1"/>
</dbReference>
<evidence type="ECO:0000256" key="5">
    <source>
        <dbReference type="ARBA" id="ARBA00023211"/>
    </source>
</evidence>
<dbReference type="InterPro" id="IPR033308">
    <property type="entry name" value="PGAP5/Cdc1/Ted1"/>
</dbReference>
<keyword evidence="6" id="KW-1133">Transmembrane helix</keyword>
<evidence type="ECO:0000256" key="2">
    <source>
        <dbReference type="ARBA" id="ARBA00022723"/>
    </source>
</evidence>
<evidence type="ECO:0000256" key="6">
    <source>
        <dbReference type="SAM" id="Phobius"/>
    </source>
</evidence>
<dbReference type="PANTHER" id="PTHR13315:SF0">
    <property type="entry name" value="METALLOPHOSPHOESTERASE 1"/>
    <property type="match status" value="1"/>
</dbReference>
<evidence type="ECO:0000256" key="3">
    <source>
        <dbReference type="ARBA" id="ARBA00022801"/>
    </source>
</evidence>
<protein>
    <submittedName>
        <fullName evidence="7">Uncharacterized protein</fullName>
    </submittedName>
</protein>
<accession>A0AAV1M310</accession>
<dbReference type="GO" id="GO:0016787">
    <property type="term" value="F:hydrolase activity"/>
    <property type="evidence" value="ECO:0007669"/>
    <property type="project" value="UniProtKB-KW"/>
</dbReference>
<dbReference type="AlphaFoldDB" id="A0AAV1M310"/>
<comment type="caution">
    <text evidence="7">The sequence shown here is derived from an EMBL/GenBank/DDBJ whole genome shotgun (WGS) entry which is preliminary data.</text>
</comment>
<keyword evidence="5" id="KW-0464">Manganese</keyword>
<evidence type="ECO:0000313" key="7">
    <source>
        <dbReference type="EMBL" id="CAK1602078.1"/>
    </source>
</evidence>
<keyword evidence="8" id="KW-1185">Reference proteome</keyword>
<gene>
    <name evidence="7" type="ORF">PARMNEM_LOCUS20626</name>
</gene>
<keyword evidence="3" id="KW-0378">Hydrolase</keyword>
<name>A0AAV1M310_9NEOP</name>
<dbReference type="GO" id="GO:0016020">
    <property type="term" value="C:membrane"/>
    <property type="evidence" value="ECO:0007669"/>
    <property type="project" value="GOC"/>
</dbReference>
<evidence type="ECO:0000256" key="1">
    <source>
        <dbReference type="ARBA" id="ARBA00001936"/>
    </source>
</evidence>
<evidence type="ECO:0000313" key="8">
    <source>
        <dbReference type="Proteomes" id="UP001314205"/>
    </source>
</evidence>
<keyword evidence="6" id="KW-0812">Transmembrane</keyword>
<keyword evidence="4 6" id="KW-0472">Membrane</keyword>
<dbReference type="GO" id="GO:0046872">
    <property type="term" value="F:metal ion binding"/>
    <property type="evidence" value="ECO:0007669"/>
    <property type="project" value="UniProtKB-KW"/>
</dbReference>
<evidence type="ECO:0000256" key="4">
    <source>
        <dbReference type="ARBA" id="ARBA00023136"/>
    </source>
</evidence>
<organism evidence="7 8">
    <name type="scientific">Parnassius mnemosyne</name>
    <name type="common">clouded apollo</name>
    <dbReference type="NCBI Taxonomy" id="213953"/>
    <lineage>
        <taxon>Eukaryota</taxon>
        <taxon>Metazoa</taxon>
        <taxon>Ecdysozoa</taxon>
        <taxon>Arthropoda</taxon>
        <taxon>Hexapoda</taxon>
        <taxon>Insecta</taxon>
        <taxon>Pterygota</taxon>
        <taxon>Neoptera</taxon>
        <taxon>Endopterygota</taxon>
        <taxon>Lepidoptera</taxon>
        <taxon>Glossata</taxon>
        <taxon>Ditrysia</taxon>
        <taxon>Papilionoidea</taxon>
        <taxon>Papilionidae</taxon>
        <taxon>Parnassiinae</taxon>
        <taxon>Parnassini</taxon>
        <taxon>Parnassius</taxon>
        <taxon>Driopa</taxon>
    </lineage>
</organism>
<dbReference type="Proteomes" id="UP001314205">
    <property type="component" value="Unassembled WGS sequence"/>
</dbReference>
<feature type="transmembrane region" description="Helical" evidence="6">
    <location>
        <begin position="69"/>
        <end position="87"/>
    </location>
</feature>
<sequence length="112" mass="13011">MKPRAVFGEHTHHGCLLHHSYEYLDNKDFWEYSVPSFSWRNRPDPKYMLVSISPDNYATNKCGLPKKSTIALTAIIIIFCLIIAVSMKRTIGRGFMMINLKARIHSHDYILQ</sequence>
<proteinExistence type="predicted"/>
<dbReference type="GO" id="GO:0006506">
    <property type="term" value="P:GPI anchor biosynthetic process"/>
    <property type="evidence" value="ECO:0007669"/>
    <property type="project" value="InterPro"/>
</dbReference>
<comment type="cofactor">
    <cofactor evidence="1">
        <name>Mn(2+)</name>
        <dbReference type="ChEBI" id="CHEBI:29035"/>
    </cofactor>
</comment>
<reference evidence="7 8" key="1">
    <citation type="submission" date="2023-11" db="EMBL/GenBank/DDBJ databases">
        <authorList>
            <person name="Hedman E."/>
            <person name="Englund M."/>
            <person name="Stromberg M."/>
            <person name="Nyberg Akerstrom W."/>
            <person name="Nylinder S."/>
            <person name="Jareborg N."/>
            <person name="Kallberg Y."/>
            <person name="Kronander E."/>
        </authorList>
    </citation>
    <scope>NUCLEOTIDE SEQUENCE [LARGE SCALE GENOMIC DNA]</scope>
</reference>
<dbReference type="EMBL" id="CAVLGL010000137">
    <property type="protein sequence ID" value="CAK1602078.1"/>
    <property type="molecule type" value="Genomic_DNA"/>
</dbReference>
<keyword evidence="2" id="KW-0479">Metal-binding</keyword>